<gene>
    <name evidence="1" type="ORF">GCM10023220_33750</name>
</gene>
<proteinExistence type="predicted"/>
<comment type="caution">
    <text evidence="1">The sequence shown here is derived from an EMBL/GenBank/DDBJ whole genome shotgun (WGS) entry which is preliminary data.</text>
</comment>
<dbReference type="EMBL" id="BAABIG010000027">
    <property type="protein sequence ID" value="GAA4802043.1"/>
    <property type="molecule type" value="Genomic_DNA"/>
</dbReference>
<dbReference type="Proteomes" id="UP001501265">
    <property type="component" value="Unassembled WGS sequence"/>
</dbReference>
<evidence type="ECO:0000313" key="2">
    <source>
        <dbReference type="Proteomes" id="UP001501265"/>
    </source>
</evidence>
<accession>A0ABP9C2H2</accession>
<protein>
    <submittedName>
        <fullName evidence="1">Uncharacterized protein</fullName>
    </submittedName>
</protein>
<name>A0ABP9C2H2_9ACTN</name>
<keyword evidence="2" id="KW-1185">Reference proteome</keyword>
<sequence>MSAGTDREPVRLMTMRVTRMRDGRVVDQGPEVRITSNTPLDPYAFSSAWPPCQCPRHRE</sequence>
<organism evidence="1 2">
    <name type="scientific">Streptomyces ziwulingensis</name>
    <dbReference type="NCBI Taxonomy" id="1045501"/>
    <lineage>
        <taxon>Bacteria</taxon>
        <taxon>Bacillati</taxon>
        <taxon>Actinomycetota</taxon>
        <taxon>Actinomycetes</taxon>
        <taxon>Kitasatosporales</taxon>
        <taxon>Streptomycetaceae</taxon>
        <taxon>Streptomyces</taxon>
    </lineage>
</organism>
<reference evidence="2" key="1">
    <citation type="journal article" date="2019" name="Int. J. Syst. Evol. Microbiol.">
        <title>The Global Catalogue of Microorganisms (GCM) 10K type strain sequencing project: providing services to taxonomists for standard genome sequencing and annotation.</title>
        <authorList>
            <consortium name="The Broad Institute Genomics Platform"/>
            <consortium name="The Broad Institute Genome Sequencing Center for Infectious Disease"/>
            <person name="Wu L."/>
            <person name="Ma J."/>
        </authorList>
    </citation>
    <scope>NUCLEOTIDE SEQUENCE [LARGE SCALE GENOMIC DNA]</scope>
    <source>
        <strain evidence="2">JCM 18081</strain>
    </source>
</reference>
<evidence type="ECO:0000313" key="1">
    <source>
        <dbReference type="EMBL" id="GAA4802043.1"/>
    </source>
</evidence>